<reference evidence="1 2" key="1">
    <citation type="journal article" date="2019" name="Commun. Biol.">
        <title>The bagworm genome reveals a unique fibroin gene that provides high tensile strength.</title>
        <authorList>
            <person name="Kono N."/>
            <person name="Nakamura H."/>
            <person name="Ohtoshi R."/>
            <person name="Tomita M."/>
            <person name="Numata K."/>
            <person name="Arakawa K."/>
        </authorList>
    </citation>
    <scope>NUCLEOTIDE SEQUENCE [LARGE SCALE GENOMIC DNA]</scope>
</reference>
<name>A0A4C1UKK8_EUMVA</name>
<dbReference type="Proteomes" id="UP000299102">
    <property type="component" value="Unassembled WGS sequence"/>
</dbReference>
<sequence>MILINLPFRRRLKPSQVDVMFRCREFSDTHATIKERLLIQLMQARRRRRRGPHRCPVTISPSVLSPIFRRLPDRRLADLPHIPHRKHTLCTHRKREHPKYCKILGTYI</sequence>
<protein>
    <submittedName>
        <fullName evidence="1">Uncharacterized protein</fullName>
    </submittedName>
</protein>
<evidence type="ECO:0000313" key="2">
    <source>
        <dbReference type="Proteomes" id="UP000299102"/>
    </source>
</evidence>
<keyword evidence="2" id="KW-1185">Reference proteome</keyword>
<proteinExistence type="predicted"/>
<dbReference type="EMBL" id="BGZK01000188">
    <property type="protein sequence ID" value="GBP27003.1"/>
    <property type="molecule type" value="Genomic_DNA"/>
</dbReference>
<accession>A0A4C1UKK8</accession>
<dbReference type="AlphaFoldDB" id="A0A4C1UKK8"/>
<organism evidence="1 2">
    <name type="scientific">Eumeta variegata</name>
    <name type="common">Bagworm moth</name>
    <name type="synonym">Eumeta japonica</name>
    <dbReference type="NCBI Taxonomy" id="151549"/>
    <lineage>
        <taxon>Eukaryota</taxon>
        <taxon>Metazoa</taxon>
        <taxon>Ecdysozoa</taxon>
        <taxon>Arthropoda</taxon>
        <taxon>Hexapoda</taxon>
        <taxon>Insecta</taxon>
        <taxon>Pterygota</taxon>
        <taxon>Neoptera</taxon>
        <taxon>Endopterygota</taxon>
        <taxon>Lepidoptera</taxon>
        <taxon>Glossata</taxon>
        <taxon>Ditrysia</taxon>
        <taxon>Tineoidea</taxon>
        <taxon>Psychidae</taxon>
        <taxon>Oiketicinae</taxon>
        <taxon>Eumeta</taxon>
    </lineage>
</organism>
<evidence type="ECO:0000313" key="1">
    <source>
        <dbReference type="EMBL" id="GBP27003.1"/>
    </source>
</evidence>
<comment type="caution">
    <text evidence="1">The sequence shown here is derived from an EMBL/GenBank/DDBJ whole genome shotgun (WGS) entry which is preliminary data.</text>
</comment>
<gene>
    <name evidence="1" type="ORF">EVAR_11236_1</name>
</gene>